<reference evidence="5 6" key="1">
    <citation type="submission" date="2019-08" db="EMBL/GenBank/DDBJ databases">
        <authorList>
            <person name="Alioto T."/>
            <person name="Alioto T."/>
            <person name="Gomez Garrido J."/>
        </authorList>
    </citation>
    <scope>NUCLEOTIDE SEQUENCE [LARGE SCALE GENOMIC DNA]</scope>
</reference>
<keyword evidence="2" id="KW-0165">Cleavage on pair of basic residues</keyword>
<dbReference type="InterPro" id="IPR022353">
    <property type="entry name" value="Insulin_CS"/>
</dbReference>
<keyword evidence="6" id="KW-1185">Reference proteome</keyword>
<name>A0A5E4NNA9_9HEMI</name>
<evidence type="ECO:0000256" key="4">
    <source>
        <dbReference type="SAM" id="SignalP"/>
    </source>
</evidence>
<dbReference type="SUPFAM" id="SSF56994">
    <property type="entry name" value="Insulin-like"/>
    <property type="match status" value="1"/>
</dbReference>
<keyword evidence="3 4" id="KW-0732">Signal</keyword>
<dbReference type="InterPro" id="IPR036438">
    <property type="entry name" value="Insulin-like_sf"/>
</dbReference>
<sequence length="165" mass="18953">MRKSTILTIFGMVFLAELVDSCDVNLIKSMVISVCSLNKKRSSSSDSRWSVIEKQFEISPNSDDIERQFKELFLDIDEPEELLMIKSDAKSKTEPTTTIQNRPHYLSIYTRNKMHRKTSSPSPKLINDNVRTSAIIKRDNISHMVTECCKRACSIDDFRNICGKK</sequence>
<dbReference type="GO" id="GO:0005576">
    <property type="term" value="C:extracellular region"/>
    <property type="evidence" value="ECO:0007669"/>
    <property type="project" value="UniProtKB-ARBA"/>
</dbReference>
<protein>
    <submittedName>
        <fullName evidence="5">Insulin-like,Insulin, conserved site</fullName>
    </submittedName>
</protein>
<organism evidence="5 6">
    <name type="scientific">Cinara cedri</name>
    <dbReference type="NCBI Taxonomy" id="506608"/>
    <lineage>
        <taxon>Eukaryota</taxon>
        <taxon>Metazoa</taxon>
        <taxon>Ecdysozoa</taxon>
        <taxon>Arthropoda</taxon>
        <taxon>Hexapoda</taxon>
        <taxon>Insecta</taxon>
        <taxon>Pterygota</taxon>
        <taxon>Neoptera</taxon>
        <taxon>Paraneoptera</taxon>
        <taxon>Hemiptera</taxon>
        <taxon>Sternorrhyncha</taxon>
        <taxon>Aphidomorpha</taxon>
        <taxon>Aphidoidea</taxon>
        <taxon>Aphididae</taxon>
        <taxon>Lachninae</taxon>
        <taxon>Cinara</taxon>
    </lineage>
</organism>
<evidence type="ECO:0000256" key="3">
    <source>
        <dbReference type="ARBA" id="ARBA00022729"/>
    </source>
</evidence>
<dbReference type="AlphaFoldDB" id="A0A5E4NNA9"/>
<feature type="chain" id="PRO_5023122402" evidence="4">
    <location>
        <begin position="22"/>
        <end position="165"/>
    </location>
</feature>
<evidence type="ECO:0000256" key="2">
    <source>
        <dbReference type="ARBA" id="ARBA00022685"/>
    </source>
</evidence>
<comment type="similarity">
    <text evidence="1">Belongs to the insulin family.</text>
</comment>
<dbReference type="Proteomes" id="UP000325440">
    <property type="component" value="Unassembled WGS sequence"/>
</dbReference>
<evidence type="ECO:0000313" key="5">
    <source>
        <dbReference type="EMBL" id="VVC45282.1"/>
    </source>
</evidence>
<proteinExistence type="inferred from homology"/>
<dbReference type="EMBL" id="CABPRJ010002398">
    <property type="protein sequence ID" value="VVC45282.1"/>
    <property type="molecule type" value="Genomic_DNA"/>
</dbReference>
<dbReference type="PROSITE" id="PS00262">
    <property type="entry name" value="INSULIN"/>
    <property type="match status" value="1"/>
</dbReference>
<feature type="signal peptide" evidence="4">
    <location>
        <begin position="1"/>
        <end position="21"/>
    </location>
</feature>
<gene>
    <name evidence="5" type="ORF">CINCED_3A022817</name>
</gene>
<accession>A0A5E4NNA9</accession>
<evidence type="ECO:0000256" key="1">
    <source>
        <dbReference type="ARBA" id="ARBA00009034"/>
    </source>
</evidence>
<evidence type="ECO:0000313" key="6">
    <source>
        <dbReference type="Proteomes" id="UP000325440"/>
    </source>
</evidence>